<comment type="caution">
    <text evidence="2">The sequence shown here is derived from an EMBL/GenBank/DDBJ whole genome shotgun (WGS) entry which is preliminary data.</text>
</comment>
<proteinExistence type="predicted"/>
<dbReference type="Proteomes" id="UP000290545">
    <property type="component" value="Unassembled WGS sequence"/>
</dbReference>
<dbReference type="NCBIfam" id="TIGR04131">
    <property type="entry name" value="Bac_Flav_CTERM"/>
    <property type="match status" value="1"/>
</dbReference>
<dbReference type="InterPro" id="IPR013783">
    <property type="entry name" value="Ig-like_fold"/>
</dbReference>
<feature type="domain" description="Ig-like" evidence="1">
    <location>
        <begin position="4410"/>
        <end position="4495"/>
    </location>
</feature>
<evidence type="ECO:0000313" key="2">
    <source>
        <dbReference type="EMBL" id="RXK86661.1"/>
    </source>
</evidence>
<dbReference type="EMBL" id="SDHZ01000001">
    <property type="protein sequence ID" value="RXK86661.1"/>
    <property type="molecule type" value="Genomic_DNA"/>
</dbReference>
<dbReference type="Pfam" id="PF13585">
    <property type="entry name" value="CHU_C"/>
    <property type="match status" value="1"/>
</dbReference>
<dbReference type="InterPro" id="IPR036179">
    <property type="entry name" value="Ig-like_dom_sf"/>
</dbReference>
<dbReference type="RefSeq" id="WP_129002408.1">
    <property type="nucleotide sequence ID" value="NZ_SDHZ01000001.1"/>
</dbReference>
<accession>A0A4Q1DB48</accession>
<name>A0A4Q1DB48_9BACT</name>
<dbReference type="InterPro" id="IPR026341">
    <property type="entry name" value="T9SS_type_B"/>
</dbReference>
<sequence length="5165" mass="538882">MTPPISEKQTRARLLFTLLLVIAGFVPASAQTDTEFWFAVPHVIGDSRRDRPILLRMMAIDATLTSQVTISCPANPAFTPITTTINVGAVSSVDLTSFLEAIETSPPNTVLKRGLKITATRPITAYFDESSNLNPEIYALKGKNALGLSFFVPGQTTYSNNTGDSRDDRRAYNSFDIVATEDNTAITITPSKALYGGRPANQAFTIVLNKGEVFSCQAAGQNKLDHLGGSTVIADKPVAITMKDDFVGVSTCSDASGDQLVPVGLLGTEYISINGYFNDERACVMAIEDGTVVTTSNGVSKTLSKGQTYEFDYSGKPIYIKATKPISVLHLSGVGCELSSAVLPPLGSCIGSKVVGMVRPGGSECYLILLVPANIADVESSFRFNGSAGVITAGDFKTVTPQWLYARIPLNTTVFPANTSAKIESTLGVKFHAGLLYGKSGDGASYGYFSNYATSPVASPPKDTVFCNGQATGELKFSSTVNNSSFTWTNDNIAIGLSAGGAGDIPSFKAINNTDQDIIAHVTVVPTANDCVGPDRSFTITVHPTPKLKIAAIPDAVCAPATVDITIPAVTNGSTADLSFRYYTDAAGKNLVADPTKIATSGKYYLQGETKAGCVTDIQPVDVTVYPKPSLLITNPAAVCTPATVDLTAAAVTSGSAAGLVFHYYSDDKAATTLTTPSAVASQGTYYINATSKEGCTSDIMPVSVTINQPVVVTTDPAATSVCEAADAAFEVAATGTGPLVYQWQTDNGTGAFTDLAGATAAKLSLLAVTNDMNGYQYRVKVKGACGEKMSQAATLTVKPLPKLSGTTNVDVCSGESFSYTPSGLQTGTTYTWERLKVNNISNEAATGSNTGINETLKNTSNLVVPVTYTFQMKLAGCEQQQHFDVQVKPKPTVNLPVDQEVCANSNTNAVNFSGASLPVTTTYEWSNTSKDIGLAATGTGNIAAFRAKNETDQTVNATITVTPSSDGCKGESIAFDIKVKPLPYLSGTTGLSVCSGQEFTYTPAGLPTGTTYTWERKVAANISNSASTGNNTIKETLTNTSNSNVNVTYTFTMKLNGCENEESFTVLVRPKPSVDAPADQKLCHDTKISDIKFSGSLVSTTTYNWVATGDLIGLAAASGTGDIASFTVQNTSAIPATATITVTPSADNCSGDPESFKIVVNPIPDVTVPGDQLICYDEQSQKLEFSSNVTSAAFRWENDNTAIGLSSSGTGNIASFKATNSTNAAITGTVTVTPEAYACKGDAKSFKITVNPLLQLAGTTGLSVCSGVEFNYEPTGLPSGAGYTWERKEVAGISNGVATGSNAGIKEKLTNTGRSEVLVTYIFKLKLNGCEKEESFTVLVKPKPSVDLPANQELCHDTKTNDIKFSGPSVSAVTTYSWVASGDAVGLAATTGTGDIAAFNARNTGTILAEATITVTPSADNCNGEPEAFKIVVNPIPDVTVPADQLICYNEQSQKLEFSSSVTVATFRWENDNAGIGLPASGAGNIAPFIGTNGTNATITGTVTVIPEAYTCKGDAKTFKITVNPELKLSGVTNLSVCSGEEFTYEPSGLPSGAAYTWERKVVAGISNGVATGSNAGIKEKLTNTSRSEVLVTYVFKLKLNDCEKEESFTVLVKPKPSVDLPVDQELCHNSETRAINFSGAAVSKPTTYSWSAAGDAIGLATSGTGDIASFKARNTGTTPAEVTITVTPSADNCSGDPESFKIVVNPIPDVTVPGDQLICYDEQSQKLEFGSSVTVATFRWGNDNTGIGLPASGTGNIAPFKGINSTNTAITGTITVTPEAYTCKGDAKSFKITVSPLLQLAGTTGLSVCSGAEFSYEPTGLPSGASYTWERKEVAGISNGVATGSNAGIKEKLTNTSRSEVLVTYVFKLKLNGCEKEESFTVLIKPKPSVDLPAGQELCHNSDTKAINFSGASVSKPTTYSWSAVGADIGLAISGTGDIASFKARNAGTAPAEVTITVTPSADNCNGDAESFKIVVNPIPDVTVPGDQLICYNEQSQKLEFSSNVAVASFSWANDNTDIGLPASGTGNIAPFKGANSTNTEISGIVTVIPQAYNCKGDPKAFKITVNPQLQLAGTTGLSVCSGGEFTYEPTGLPSGTTYTWERKSVSDISNGTATGTGAIKEILTNTSRSEVLVTYVFKLKLNDCEKEESFTVLVKAKPSVDLPANQELCHDTKTNDIKFSGPSVSAVTTYSWVASGDAVGLAATTGTGDIAAFNARNTGTTPAEVTITVTPSADNCKGDPESFKIVVNPIPDVTVPGDQLICYDEQSQKLEFSSRVAAATFGWVNSNTGIGLPSSGMGDIASFKGMNSTNAAITGAITVTPEAYACKGDAKSFKITVNPLLQLAGTAGLSVCSGAEFSYEPSGLPAGASYTWERKEIAGISNGVATGSNAGIKEKLTNTSRSEVLVTYVFKLKLNDCEKEESFTVLIKPKPSVDLPAGQELCHNSDTKAINFSGAAVSKPTTYSWSATGDAIGLAASGIGDITSFKAQNTGTTPAEVTITVTPSADNCKGDPESFKIVVNPIPDVTVPGDQLICYDEQSQKLEFSSRVAAATFGWVNSNTGIGLPSSGMGDIASFKGMNSTNAAITGAITVTPEAYACKGDAKSFKITVNPLLQLAGTAGLSVCSGAEFSYEPTGLPSGASYTWERKEVAGISNGVASGSNACIKEKLTNTSRSEVLVTYVFKLKLSDCEKEESFTVLIKPKPSVDLPAGQEVCHNSDTKAINFSGAAVSKPTTYSWSAVGADIGLAISGTGDIASFKARNAGTAPAEVTITVTPSADNCNGDAESFKIVVNPIPDVTVPGDQLICYDEQSQKLEFSSRVAAATFGWVNSNTGIGLPSSGMGDIASFKGMNSTNAAITGAITVTPEAYACKGDAKSFKITVNPLLQLAGTAGLSVCSGAEFSYEPSGLPAGASYTWERKEIAGISNGVATGSNAGIKEKLTNTSRSEVLVTYVFKLKLNDCEKEESFTVLIKPKPSVDLPADQELCHNGDTKAISFSGAAVSKPTTYSWSTVGDAIGLATSGTGDIASFKAQNTGTTPAEVTITVTPSADNCKGDPESFKIVVNPIPDVTVPGDQLICYDEQSQKLEFSSNVTSAAFRWENDNTAIGLSSSGTGNIASFKATNSTNAAITGTVTVTPEAYACKGDAKSFKITVNPLLQLAGTTGLSVCSGAEFSYEPTGLPSDASYTWERKEIADISNGVASGSNAGIKEKLTNTGRSEVLVTYVFKLKLNGCEKEESFTVLVKQKPSVDLPADQELCHNGDTKAISFSGAAVSKPTTYSWSAVGADIGLATSGTGDIASFKARNAGTAPAEVTITVTPSADNCKGDPESFKIVVNPIPDVTVPGDQLICYDEQSQKLEFSSRVAAATFSWENSNTGIGLSASGKGDIAPFIGTNGTNATITGTVTVIPEAYTCKGDAKTFKITVNPELKLSGVTNLSVCSGVEFTYEPMGLPSGATYSWERKAVSDVSNGTATGSGAIKETLTNTSRSEVLVKYTFKLKLNDCEKEESFTVLVKPKPSVDLPVDQELCHNSETRAINFSGAAVSKPTTYSWSVAGDPIGLTTAGAGNIASFKAQNTSVTPAKAIITVTPSADNCNGEPQIFKIVVNPNPLAIMPANVVVCAGSGVPEQVLTTDVDIAKTSFEWKNDNKNIGLSESGIGNIGAFIATNDKTEALNALISVTPTAYGCTGKTGQFEIKVYPLPALTGTDNLEVCSGVQFSYKPTGLPSGTSYTWKRDKVPGIVNEAAGGKDDEITEALVNETGADVLVIYRFEMEANNCRSVKSFTVKVKPTPVLTSGNPPAICDSSYVVYTATSNVPAADIKWIRSGMTTETKGAKIDEFIKLGKSTVQQLVYTYTLLSDGCVHKEDVTVDVNPKPYLISGKPPVICDDNTFSYTPVSNVKDVDFTWKRQGVSGTGSISEQVLLHNTKVEKLTYQYALTAGACTNEADVVLEVHPKPVLTSALKPTAICDNSNFNYTATSDVNNVDYKWTRTPGNSSASTNVINEVLKNNTTASLDYTYQFLLDANGCTNTQDVVVAVKPSPRVDLPANQEICANSNTVAVVFSGTPVAGTATTYNWTNTTPEIGLPASGTGDIAAFKAVNTTNAPLTALITVTPFANGCNGKSESFTIVVNPVPDVTVPASFAICDNTATSLLEMKSNVAAATFKWENDNTNIGLAAGGTGNIASFKATNVSAAAIAGTISVVPEAYKCEGVAKQFSITVNPSTVILTQPQAVALCEGGNASFGVSAKGTNVAYQWQVDKSNGGAFTVIAGANSAVLNVTGVTASMNGYRYRCVVSGDCIKSVTSDIVGLTVYTAPVINEDPKGITLCEGRGTSFSVDAVGSGLTYQWQLDVGAGFADVVGETDYVLNVPMLVLSMNGYKYRCVVSGTCKSGIVSAAAVVVVNAAPVITKQPAGQTLCEGKNASFSVEAKGYKLYYQWLVDKNDGKGFVTVPGATAATLNITNVSATMNGYRYQCKVSGNCAPAVSSDPVVLHIPKPVVVMPADAKICNGATCSAINISSSIATASYQWVNNTPSIGLAAKGSGAQLPAFDAVNTSSKAITAEITISPMAEGCAGEATVYKIIVNPTPVMTGSLRSEICSGDKIVYDPKSNVDDASFTWRRPGAGISDLPVLGSGGIDEVLVNSSKAATTVNYTFTVTAAGCSNDQIVSVIVKPVPSVVVTGSSVLCEGERIDLSGTANLPGVSFSWSDAAGKVLGTNAAYSVAVAAPADGGAYFLTAVKEGCASSPESHSVHVKRLPVATITGNSSLCTGASLLLNAASDMGADSYKWTGPAGLSSTQAVINIADVMADNAGEYKLVVTKEGCVSLPASSMVEVNSYPKVTIQHSGSACDNASLLLTASSSLPDASYVWNWMGAKTTGSQLSIAAVTGSQITASVNVTKSGCSTEESITLPVKPSPVVAIQSVPDLCQNAAAVYLQAKETTGLPGAGVFSGPFISAAGKFEPGVSAGVYSFKYTYTTTDGCEASAITAVQVKPAPKVNAGPDKTMYEGMGTYLEGTVSGSYKQFSWTPLTSATGNEQMRPLVTPAQNTTYILSATNDYGCSASDEVEVTVLKFRVPTAFTPNGDGFNDKWNIPGLNKFPNARVEIFNRWGTRLYLSKGYSEPWDGKYNGSLVPTGTYYYVIYLNDGINMKPVGGWVEVMR</sequence>
<feature type="domain" description="Ig-like" evidence="1">
    <location>
        <begin position="4226"/>
        <end position="4308"/>
    </location>
</feature>
<dbReference type="SUPFAM" id="SSF48726">
    <property type="entry name" value="Immunoglobulin"/>
    <property type="match status" value="2"/>
</dbReference>
<dbReference type="OrthoDB" id="1108781at2"/>
<dbReference type="Gene3D" id="2.60.40.10">
    <property type="entry name" value="Immunoglobulins"/>
    <property type="match status" value="5"/>
</dbReference>
<dbReference type="InterPro" id="IPR007110">
    <property type="entry name" value="Ig-like_dom"/>
</dbReference>
<organism evidence="2 3">
    <name type="scientific">Filimonas effusa</name>
    <dbReference type="NCBI Taxonomy" id="2508721"/>
    <lineage>
        <taxon>Bacteria</taxon>
        <taxon>Pseudomonadati</taxon>
        <taxon>Bacteroidota</taxon>
        <taxon>Chitinophagia</taxon>
        <taxon>Chitinophagales</taxon>
        <taxon>Chitinophagaceae</taxon>
        <taxon>Filimonas</taxon>
    </lineage>
</organism>
<gene>
    <name evidence="2" type="ORF">ESB13_07610</name>
</gene>
<reference evidence="2 3" key="1">
    <citation type="submission" date="2019-01" db="EMBL/GenBank/DDBJ databases">
        <title>Filimonas sp. strain TTM-71.</title>
        <authorList>
            <person name="Chen W.-M."/>
        </authorList>
    </citation>
    <scope>NUCLEOTIDE SEQUENCE [LARGE SCALE GENOMIC DNA]</scope>
    <source>
        <strain evidence="2 3">TTM-71</strain>
    </source>
</reference>
<dbReference type="InterPro" id="IPR045828">
    <property type="entry name" value="PKD_Bacteroidetes"/>
</dbReference>
<keyword evidence="3" id="KW-1185">Reference proteome</keyword>
<dbReference type="InterPro" id="IPR003599">
    <property type="entry name" value="Ig_sub"/>
</dbReference>
<evidence type="ECO:0000259" key="1">
    <source>
        <dbReference type="PROSITE" id="PS50835"/>
    </source>
</evidence>
<dbReference type="SMART" id="SM00409">
    <property type="entry name" value="IG"/>
    <property type="match status" value="4"/>
</dbReference>
<dbReference type="PROSITE" id="PS50835">
    <property type="entry name" value="IG_LIKE"/>
    <property type="match status" value="2"/>
</dbReference>
<protein>
    <submittedName>
        <fullName evidence="2">T9SS type B sorting domain-containing protein</fullName>
    </submittedName>
</protein>
<dbReference type="Pfam" id="PF19406">
    <property type="entry name" value="PKD_5"/>
    <property type="match status" value="7"/>
</dbReference>
<evidence type="ECO:0000313" key="3">
    <source>
        <dbReference type="Proteomes" id="UP000290545"/>
    </source>
</evidence>